<keyword evidence="1" id="KW-0479">Metal-binding</keyword>
<dbReference type="GO" id="GO:0046872">
    <property type="term" value="F:metal ion binding"/>
    <property type="evidence" value="ECO:0007669"/>
    <property type="project" value="UniProtKB-KW"/>
</dbReference>
<accession>A0ABD6E0S9</accession>
<dbReference type="PROSITE" id="PS51819">
    <property type="entry name" value="VOC"/>
    <property type="match status" value="1"/>
</dbReference>
<evidence type="ECO:0000256" key="1">
    <source>
        <dbReference type="ARBA" id="ARBA00022723"/>
    </source>
</evidence>
<feature type="domain" description="VOC" evidence="2">
    <location>
        <begin position="26"/>
        <end position="159"/>
    </location>
</feature>
<protein>
    <submittedName>
        <fullName evidence="3">VOC family protein</fullName>
    </submittedName>
</protein>
<gene>
    <name evidence="3" type="ORF">ACFSAS_16735</name>
</gene>
<evidence type="ECO:0000313" key="3">
    <source>
        <dbReference type="EMBL" id="MFD1687247.1"/>
    </source>
</evidence>
<evidence type="ECO:0000259" key="2">
    <source>
        <dbReference type="PROSITE" id="PS51819"/>
    </source>
</evidence>
<dbReference type="SUPFAM" id="SSF54593">
    <property type="entry name" value="Glyoxalase/Bleomycin resistance protein/Dihydroxybiphenyl dioxygenase"/>
    <property type="match status" value="1"/>
</dbReference>
<keyword evidence="4" id="KW-1185">Reference proteome</keyword>
<dbReference type="InterPro" id="IPR004360">
    <property type="entry name" value="Glyas_Fos-R_dOase_dom"/>
</dbReference>
<dbReference type="InterPro" id="IPR051785">
    <property type="entry name" value="MMCE/EMCE_epimerase"/>
</dbReference>
<dbReference type="EMBL" id="JBHUDP010000009">
    <property type="protein sequence ID" value="MFD1687247.1"/>
    <property type="molecule type" value="Genomic_DNA"/>
</dbReference>
<dbReference type="PANTHER" id="PTHR43048:SF3">
    <property type="entry name" value="METHYLMALONYL-COA EPIMERASE, MITOCHONDRIAL"/>
    <property type="match status" value="1"/>
</dbReference>
<proteinExistence type="predicted"/>
<organism evidence="3 4">
    <name type="scientific">Halobellus litoreus</name>
    <dbReference type="NCBI Taxonomy" id="755310"/>
    <lineage>
        <taxon>Archaea</taxon>
        <taxon>Methanobacteriati</taxon>
        <taxon>Methanobacteriota</taxon>
        <taxon>Stenosarchaea group</taxon>
        <taxon>Halobacteria</taxon>
        <taxon>Halobacteriales</taxon>
        <taxon>Haloferacaceae</taxon>
        <taxon>Halobellus</taxon>
    </lineage>
</organism>
<dbReference type="Gene3D" id="3.10.180.10">
    <property type="entry name" value="2,3-Dihydroxybiphenyl 1,2-Dioxygenase, domain 1"/>
    <property type="match status" value="1"/>
</dbReference>
<reference evidence="3 4" key="1">
    <citation type="journal article" date="2019" name="Int. J. Syst. Evol. Microbiol.">
        <title>The Global Catalogue of Microorganisms (GCM) 10K type strain sequencing project: providing services to taxonomists for standard genome sequencing and annotation.</title>
        <authorList>
            <consortium name="The Broad Institute Genomics Platform"/>
            <consortium name="The Broad Institute Genome Sequencing Center for Infectious Disease"/>
            <person name="Wu L."/>
            <person name="Ma J."/>
        </authorList>
    </citation>
    <scope>NUCLEOTIDE SEQUENCE [LARGE SCALE GENOMIC DNA]</scope>
    <source>
        <strain evidence="3 4">CGMCC 1.10387</strain>
    </source>
</reference>
<dbReference type="InterPro" id="IPR029068">
    <property type="entry name" value="Glyas_Bleomycin-R_OHBP_Dase"/>
</dbReference>
<dbReference type="InterPro" id="IPR037523">
    <property type="entry name" value="VOC_core"/>
</dbReference>
<comment type="caution">
    <text evidence="3">The sequence shown here is derived from an EMBL/GenBank/DDBJ whole genome shotgun (WGS) entry which is preliminary data.</text>
</comment>
<dbReference type="RefSeq" id="WP_390282519.1">
    <property type="nucleotide sequence ID" value="NZ_JBHUDP010000009.1"/>
</dbReference>
<name>A0ABD6E0S9_9EURY</name>
<dbReference type="Pfam" id="PF00903">
    <property type="entry name" value="Glyoxalase"/>
    <property type="match status" value="1"/>
</dbReference>
<sequence length="159" mass="17281">MELELLVENNTLIGGSPYVALMQSPTAHHLGIAVEDLETMVAFYRDTLDFEVTQEFTLAGEAFSKGLGIEDTKGEFVRLSMGDILLELVEYTPAHNPTPSSGVADPGSIHIAVSYDDVNEFYEELSDVETVSEPVTTPSGTTIVFLRDPENNLVEIVSG</sequence>
<evidence type="ECO:0000313" key="4">
    <source>
        <dbReference type="Proteomes" id="UP001597092"/>
    </source>
</evidence>
<dbReference type="Proteomes" id="UP001597092">
    <property type="component" value="Unassembled WGS sequence"/>
</dbReference>
<dbReference type="AlphaFoldDB" id="A0ABD6E0S9"/>
<dbReference type="PANTHER" id="PTHR43048">
    <property type="entry name" value="METHYLMALONYL-COA EPIMERASE"/>
    <property type="match status" value="1"/>
</dbReference>